<evidence type="ECO:0000256" key="3">
    <source>
        <dbReference type="ARBA" id="ARBA00022676"/>
    </source>
</evidence>
<name>A0ABY7DMU7_MYAAR</name>
<evidence type="ECO:0000256" key="10">
    <source>
        <dbReference type="RuleBase" id="RU363063"/>
    </source>
</evidence>
<protein>
    <recommendedName>
        <fullName evidence="10">Hexosyltransferase</fullName>
        <ecNumber evidence="10">2.4.1.-</ecNumber>
    </recommendedName>
</protein>
<comment type="subcellular location">
    <subcellularLocation>
        <location evidence="1 10">Golgi apparatus membrane</location>
        <topology evidence="1 10">Single-pass type II membrane protein</topology>
    </subcellularLocation>
</comment>
<reference evidence="11" key="1">
    <citation type="submission" date="2022-11" db="EMBL/GenBank/DDBJ databases">
        <title>Centuries of genome instability and evolution in soft-shell clam transmissible cancer (bioRxiv).</title>
        <authorList>
            <person name="Hart S.F.M."/>
            <person name="Yonemitsu M.A."/>
            <person name="Giersch R.M."/>
            <person name="Beal B.F."/>
            <person name="Arriagada G."/>
            <person name="Davis B.W."/>
            <person name="Ostrander E.A."/>
            <person name="Goff S.P."/>
            <person name="Metzger M.J."/>
        </authorList>
    </citation>
    <scope>NUCLEOTIDE SEQUENCE</scope>
    <source>
        <strain evidence="11">MELC-2E11</strain>
        <tissue evidence="11">Siphon/mantle</tissue>
    </source>
</reference>
<gene>
    <name evidence="11" type="ORF">MAR_030365</name>
</gene>
<evidence type="ECO:0000256" key="6">
    <source>
        <dbReference type="ARBA" id="ARBA00022968"/>
    </source>
</evidence>
<evidence type="ECO:0000256" key="5">
    <source>
        <dbReference type="ARBA" id="ARBA00022692"/>
    </source>
</evidence>
<organism evidence="11 12">
    <name type="scientific">Mya arenaria</name>
    <name type="common">Soft-shell clam</name>
    <dbReference type="NCBI Taxonomy" id="6604"/>
    <lineage>
        <taxon>Eukaryota</taxon>
        <taxon>Metazoa</taxon>
        <taxon>Spiralia</taxon>
        <taxon>Lophotrochozoa</taxon>
        <taxon>Mollusca</taxon>
        <taxon>Bivalvia</taxon>
        <taxon>Autobranchia</taxon>
        <taxon>Heteroconchia</taxon>
        <taxon>Euheterodonta</taxon>
        <taxon>Imparidentia</taxon>
        <taxon>Neoheterodontei</taxon>
        <taxon>Myida</taxon>
        <taxon>Myoidea</taxon>
        <taxon>Myidae</taxon>
        <taxon>Mya</taxon>
    </lineage>
</organism>
<keyword evidence="4" id="KW-0808">Transferase</keyword>
<evidence type="ECO:0000256" key="4">
    <source>
        <dbReference type="ARBA" id="ARBA00022679"/>
    </source>
</evidence>
<evidence type="ECO:0000256" key="2">
    <source>
        <dbReference type="ARBA" id="ARBA00008661"/>
    </source>
</evidence>
<evidence type="ECO:0000256" key="7">
    <source>
        <dbReference type="ARBA" id="ARBA00022989"/>
    </source>
</evidence>
<dbReference type="EC" id="2.4.1.-" evidence="10"/>
<dbReference type="PANTHER" id="PTHR11214">
    <property type="entry name" value="BETA-1,3-N-ACETYLGLUCOSAMINYLTRANSFERASE"/>
    <property type="match status" value="1"/>
</dbReference>
<evidence type="ECO:0000313" key="11">
    <source>
        <dbReference type="EMBL" id="WAQ97675.1"/>
    </source>
</evidence>
<comment type="similarity">
    <text evidence="2 10">Belongs to the glycosyltransferase 31 family.</text>
</comment>
<evidence type="ECO:0000256" key="9">
    <source>
        <dbReference type="ARBA" id="ARBA00023136"/>
    </source>
</evidence>
<dbReference type="Proteomes" id="UP001164746">
    <property type="component" value="Chromosome 2"/>
</dbReference>
<accession>A0ABY7DMU7</accession>
<dbReference type="Gene3D" id="3.90.550.50">
    <property type="match status" value="1"/>
</dbReference>
<keyword evidence="3 10" id="KW-0328">Glycosyltransferase</keyword>
<evidence type="ECO:0000256" key="8">
    <source>
        <dbReference type="ARBA" id="ARBA00023034"/>
    </source>
</evidence>
<keyword evidence="6 10" id="KW-0735">Signal-anchor</keyword>
<dbReference type="Pfam" id="PF01762">
    <property type="entry name" value="Galactosyl_T"/>
    <property type="match status" value="1"/>
</dbReference>
<keyword evidence="8 10" id="KW-0333">Golgi apparatus</keyword>
<keyword evidence="12" id="KW-1185">Reference proteome</keyword>
<keyword evidence="9 10" id="KW-0472">Membrane</keyword>
<sequence>MCRCACGTGFRNYAPRVLMSRITLIQPLTSTGNMTSVLISIRQNLLSDMMRNSSMKKITRVAILLMAMWTTSLTFFVLRDTTGYLTSMRDGGKRRNITTAAVLVKDDDGSIKEQVNVINRNRFEAKTETNISSTVSKHNNVKVNVMHMEIRKSNGSIYRRPERTNQQSNVFNGNQDPVKIILMRNEAAERRYYTMRKTKVNPIEHEYLITSGQLCDSGSPYVLMVVPSVPKHFQPRQVIRTTMGRFAKPTNKLKLANVSFKLVFVVGRDGNTQTDRLIKNESRAYGDVVQADFIDSYYNLTRKMLVTLKWVSIFCAEIEYMLKADEDVFVNIPLLMKYLKSFPQKIKGSIHGHVNNRPSVKRLGKWAVKRSEFPLPQYPRYASGNSYVISGNLIPRMFMVSEYLPYMPIEDAFLTGILAKMVETNLINHAGFTYFYDQQPIPCEFASSRRISVTKVTSLLMSRLWKTCNWFEFYCGNNSTNKF</sequence>
<evidence type="ECO:0000313" key="12">
    <source>
        <dbReference type="Proteomes" id="UP001164746"/>
    </source>
</evidence>
<dbReference type="EMBL" id="CP111013">
    <property type="protein sequence ID" value="WAQ97675.1"/>
    <property type="molecule type" value="Genomic_DNA"/>
</dbReference>
<evidence type="ECO:0000256" key="1">
    <source>
        <dbReference type="ARBA" id="ARBA00004323"/>
    </source>
</evidence>
<proteinExistence type="inferred from homology"/>
<keyword evidence="5 10" id="KW-0812">Transmembrane</keyword>
<dbReference type="InterPro" id="IPR002659">
    <property type="entry name" value="Glyco_trans_31"/>
</dbReference>
<dbReference type="PANTHER" id="PTHR11214:SF314">
    <property type="entry name" value="HEXOSYLTRANSFERASE"/>
    <property type="match status" value="1"/>
</dbReference>
<keyword evidence="7 10" id="KW-1133">Transmembrane helix</keyword>
<feature type="transmembrane region" description="Helical" evidence="10">
    <location>
        <begin position="58"/>
        <end position="78"/>
    </location>
</feature>